<feature type="domain" description="Membrane protein 6-pyruvoyl-tetrahydropterin synthase-related" evidence="2">
    <location>
        <begin position="89"/>
        <end position="399"/>
    </location>
</feature>
<dbReference type="InterPro" id="IPR018776">
    <property type="entry name" value="Membrane_prot_PTPS-rel_domain"/>
</dbReference>
<accession>A0A841JPA2</accession>
<dbReference type="AlphaFoldDB" id="A0A841JPA2"/>
<feature type="transmembrane region" description="Helical" evidence="1">
    <location>
        <begin position="88"/>
        <end position="106"/>
    </location>
</feature>
<keyword evidence="1" id="KW-0812">Transmembrane</keyword>
<feature type="transmembrane region" description="Helical" evidence="1">
    <location>
        <begin position="561"/>
        <end position="578"/>
    </location>
</feature>
<feature type="transmembrane region" description="Helical" evidence="1">
    <location>
        <begin position="21"/>
        <end position="38"/>
    </location>
</feature>
<sequence>MKISLPHCDSLSGEAGRRRRQRSLMLASVGIVLLPLAWRGPSCGHDFDFHLESWLEVVRQWHQAFSGGGAFYPHWVGSANYGAGEPRFVFYPPLSWALGALLGLLLPWTWAPLAFTLLALLAMAASFFHMAREWMPEDNAALAACLYVINPYVLFVAYERTAYGELLAGAWLPLLVLYALRRTPGLVPLALTVAAIWLTNAPGAVMGCYAMALLVLWTAIAERRWMLLARAVGATALGLGLAAFYLAPAIYEQRWVEIARAIGSGMRVEDSFLFGHTGEPFHDQVLHTASWIAVVLLIATAAAAMLSRRYEEARPVSQSSATLRDGMIALAAMIACLLLPFSDAVWRYAPELRFLQFPWRWLLVLGMIASLLAGFCLRGEVRRQRDISLRTGVVLMLACAMSGLACISFWQPCDDEDNVHAQLATFHAGGFEGTDEYTSAPADNGDIQQGLPQIRVLREAGGDEADSSVAENPAWQASMSNLQPSQIHIERWGVERMTATVDTSAPAFAVLRLMDYPAWQVRVNGRMVSSRPRREDGLMVAPIPAGHAQIDVRYAATADVWVGRLVSLVCIVFFLICFPKQVGWGPRQQVS</sequence>
<evidence type="ECO:0000259" key="2">
    <source>
        <dbReference type="Pfam" id="PF10131"/>
    </source>
</evidence>
<evidence type="ECO:0000313" key="4">
    <source>
        <dbReference type="Proteomes" id="UP000538666"/>
    </source>
</evidence>
<dbReference type="RefSeq" id="WP_050057652.1">
    <property type="nucleotide sequence ID" value="NZ_JACHEK010000001.1"/>
</dbReference>
<dbReference type="OrthoDB" id="106188at2"/>
<feature type="transmembrane region" description="Helical" evidence="1">
    <location>
        <begin position="389"/>
        <end position="410"/>
    </location>
</feature>
<dbReference type="Pfam" id="PF10131">
    <property type="entry name" value="PTPS_related"/>
    <property type="match status" value="1"/>
</dbReference>
<keyword evidence="1" id="KW-0472">Membrane</keyword>
<proteinExistence type="predicted"/>
<feature type="transmembrane region" description="Helical" evidence="1">
    <location>
        <begin position="163"/>
        <end position="180"/>
    </location>
</feature>
<dbReference type="Proteomes" id="UP000538666">
    <property type="component" value="Unassembled WGS sequence"/>
</dbReference>
<gene>
    <name evidence="3" type="ORF">HNQ77_000355</name>
</gene>
<evidence type="ECO:0000256" key="1">
    <source>
        <dbReference type="SAM" id="Phobius"/>
    </source>
</evidence>
<feature type="transmembrane region" description="Helical" evidence="1">
    <location>
        <begin position="288"/>
        <end position="306"/>
    </location>
</feature>
<feature type="transmembrane region" description="Helical" evidence="1">
    <location>
        <begin position="227"/>
        <end position="247"/>
    </location>
</feature>
<feature type="transmembrane region" description="Helical" evidence="1">
    <location>
        <begin position="113"/>
        <end position="134"/>
    </location>
</feature>
<feature type="transmembrane region" description="Helical" evidence="1">
    <location>
        <begin position="186"/>
        <end position="215"/>
    </location>
</feature>
<feature type="transmembrane region" description="Helical" evidence="1">
    <location>
        <begin position="327"/>
        <end position="346"/>
    </location>
</feature>
<comment type="caution">
    <text evidence="3">The sequence shown here is derived from an EMBL/GenBank/DDBJ whole genome shotgun (WGS) entry which is preliminary data.</text>
</comment>
<name>A0A841JPA2_9BACT</name>
<reference evidence="3 4" key="1">
    <citation type="submission" date="2020-08" db="EMBL/GenBank/DDBJ databases">
        <title>Genomic Encyclopedia of Type Strains, Phase IV (KMG-IV): sequencing the most valuable type-strain genomes for metagenomic binning, comparative biology and taxonomic classification.</title>
        <authorList>
            <person name="Goeker M."/>
        </authorList>
    </citation>
    <scope>NUCLEOTIDE SEQUENCE [LARGE SCALE GENOMIC DNA]</scope>
    <source>
        <strain evidence="3 4">DSM 103733</strain>
    </source>
</reference>
<feature type="transmembrane region" description="Helical" evidence="1">
    <location>
        <begin position="358"/>
        <end position="377"/>
    </location>
</feature>
<evidence type="ECO:0000313" key="3">
    <source>
        <dbReference type="EMBL" id="MBB6142417.1"/>
    </source>
</evidence>
<organism evidence="3 4">
    <name type="scientific">Silvibacterium bohemicum</name>
    <dbReference type="NCBI Taxonomy" id="1577686"/>
    <lineage>
        <taxon>Bacteria</taxon>
        <taxon>Pseudomonadati</taxon>
        <taxon>Acidobacteriota</taxon>
        <taxon>Terriglobia</taxon>
        <taxon>Terriglobales</taxon>
        <taxon>Acidobacteriaceae</taxon>
        <taxon>Silvibacterium</taxon>
    </lineage>
</organism>
<feature type="transmembrane region" description="Helical" evidence="1">
    <location>
        <begin position="140"/>
        <end position="158"/>
    </location>
</feature>
<protein>
    <recommendedName>
        <fullName evidence="2">Membrane protein 6-pyruvoyl-tetrahydropterin synthase-related domain-containing protein</fullName>
    </recommendedName>
</protein>
<keyword evidence="1" id="KW-1133">Transmembrane helix</keyword>
<keyword evidence="4" id="KW-1185">Reference proteome</keyword>
<dbReference type="EMBL" id="JACHEK010000001">
    <property type="protein sequence ID" value="MBB6142417.1"/>
    <property type="molecule type" value="Genomic_DNA"/>
</dbReference>